<dbReference type="Gene3D" id="1.25.40.90">
    <property type="match status" value="1"/>
</dbReference>
<dbReference type="SMART" id="SM00582">
    <property type="entry name" value="RPR"/>
    <property type="match status" value="1"/>
</dbReference>
<dbReference type="PROSITE" id="PS51391">
    <property type="entry name" value="CID"/>
    <property type="match status" value="1"/>
</dbReference>
<feature type="region of interest" description="Disordered" evidence="1">
    <location>
        <begin position="407"/>
        <end position="440"/>
    </location>
</feature>
<feature type="compositionally biased region" description="Polar residues" evidence="1">
    <location>
        <begin position="159"/>
        <end position="175"/>
    </location>
</feature>
<gene>
    <name evidence="3" type="ORF">QSP1433_LOCUS5896</name>
</gene>
<dbReference type="GO" id="GO:0000993">
    <property type="term" value="F:RNA polymerase II complex binding"/>
    <property type="evidence" value="ECO:0007669"/>
    <property type="project" value="InterPro"/>
</dbReference>
<organism evidence="3">
    <name type="scientific">Mucochytrium quahogii</name>
    <dbReference type="NCBI Taxonomy" id="96639"/>
    <lineage>
        <taxon>Eukaryota</taxon>
        <taxon>Sar</taxon>
        <taxon>Stramenopiles</taxon>
        <taxon>Bigyra</taxon>
        <taxon>Labyrinthulomycetes</taxon>
        <taxon>Thraustochytrida</taxon>
        <taxon>Thraustochytriidae</taxon>
        <taxon>Mucochytrium</taxon>
    </lineage>
</organism>
<evidence type="ECO:0000256" key="1">
    <source>
        <dbReference type="SAM" id="MobiDB-lite"/>
    </source>
</evidence>
<dbReference type="GO" id="GO:0005849">
    <property type="term" value="C:mRNA cleavage factor complex"/>
    <property type="evidence" value="ECO:0007669"/>
    <property type="project" value="TreeGrafter"/>
</dbReference>
<name>A0A7S2RQA0_9STRA</name>
<proteinExistence type="predicted"/>
<dbReference type="Pfam" id="PF04818">
    <property type="entry name" value="CID"/>
    <property type="match status" value="1"/>
</dbReference>
<dbReference type="GO" id="GO:0005737">
    <property type="term" value="C:cytoplasm"/>
    <property type="evidence" value="ECO:0007669"/>
    <property type="project" value="TreeGrafter"/>
</dbReference>
<protein>
    <recommendedName>
        <fullName evidence="2">CID domain-containing protein</fullName>
    </recommendedName>
</protein>
<dbReference type="AlphaFoldDB" id="A0A7S2RQA0"/>
<feature type="domain" description="CID" evidence="2">
    <location>
        <begin position="1"/>
        <end position="141"/>
    </location>
</feature>
<dbReference type="PANTHER" id="PTHR15921">
    <property type="entry name" value="PRE-MRNA CLEAVAGE COMPLEX II"/>
    <property type="match status" value="1"/>
</dbReference>
<dbReference type="GO" id="GO:0006369">
    <property type="term" value="P:termination of RNA polymerase II transcription"/>
    <property type="evidence" value="ECO:0007669"/>
    <property type="project" value="InterPro"/>
</dbReference>
<dbReference type="PANTHER" id="PTHR15921:SF3">
    <property type="entry name" value="PRE-MRNA CLEAVAGE COMPLEX 2 PROTEIN PCF11"/>
    <property type="match status" value="1"/>
</dbReference>
<feature type="region of interest" description="Disordered" evidence="1">
    <location>
        <begin position="499"/>
        <end position="522"/>
    </location>
</feature>
<dbReference type="Pfam" id="PF23228">
    <property type="entry name" value="zf_PCFS4"/>
    <property type="match status" value="1"/>
</dbReference>
<dbReference type="EMBL" id="HBHK01009513">
    <property type="protein sequence ID" value="CAD9677711.1"/>
    <property type="molecule type" value="Transcribed_RNA"/>
</dbReference>
<dbReference type="GO" id="GO:0031124">
    <property type="term" value="P:mRNA 3'-end processing"/>
    <property type="evidence" value="ECO:0007669"/>
    <property type="project" value="InterPro"/>
</dbReference>
<reference evidence="3" key="1">
    <citation type="submission" date="2021-01" db="EMBL/GenBank/DDBJ databases">
        <authorList>
            <person name="Corre E."/>
            <person name="Pelletier E."/>
            <person name="Niang G."/>
            <person name="Scheremetjew M."/>
            <person name="Finn R."/>
            <person name="Kale V."/>
            <person name="Holt S."/>
            <person name="Cochrane G."/>
            <person name="Meng A."/>
            <person name="Brown T."/>
            <person name="Cohen L."/>
        </authorList>
    </citation>
    <scope>NUCLEOTIDE SEQUENCE</scope>
    <source>
        <strain evidence="3">NY070348D</strain>
    </source>
</reference>
<evidence type="ECO:0000313" key="3">
    <source>
        <dbReference type="EMBL" id="CAD9677711.1"/>
    </source>
</evidence>
<feature type="region of interest" description="Disordered" evidence="1">
    <location>
        <begin position="151"/>
        <end position="192"/>
    </location>
</feature>
<dbReference type="InterPro" id="IPR008942">
    <property type="entry name" value="ENTH_VHS"/>
</dbReference>
<sequence length="522" mass="57439">MGDFLGDYERRLKGMGSHPDKNKINHLTKLAGDVSQGAVPNVRVTDIVGCVGHCLLRAPPEAKLTIIYLMDSIMFNVRGDYPRLLAEQMPHYFRDAYRTGTETSRAALRKLLKAWAARKPREGPMPPKVIAAINKQVDPSFDTDGFMRDMMRRNPSPIPSQSASTSYPSNSSQMHNRGPGAPNTYDRGPGGAQLSSGYMQPAQGNELHKHAVIILDGIQAELNIPPAQRVQINELYMKPDLEREVYDTARKALERERAGSMPPPAAPATAYPPAQLNVHVPPSYGGGFQIGTPPGHSPVMAGRNIESWSPDVLRDSRGAVSIASRLYHSCIPPPQRGPFLDNIGNSGLSFATEENMEKYLEDKRIVLANIRTERARFGPGKQMSRNWFLPASAWKKSQKHPLFVDGSGFNSDQAVNEKEDDNTVNPQAAMSRQDSLSSTMSENALGVPVDNNYTSCALTGQDFTTVFDDDSGEWVYKGTVRPDPNGPIYMASAYFAQQAQSNDGKRPIDSNELLSPIKKQKT</sequence>
<accession>A0A7S2RQA0</accession>
<dbReference type="InterPro" id="IPR006569">
    <property type="entry name" value="CID_dom"/>
</dbReference>
<dbReference type="SUPFAM" id="SSF48464">
    <property type="entry name" value="ENTH/VHS domain"/>
    <property type="match status" value="1"/>
</dbReference>
<evidence type="ECO:0000259" key="2">
    <source>
        <dbReference type="PROSITE" id="PS51391"/>
    </source>
</evidence>
<dbReference type="InterPro" id="IPR057242">
    <property type="entry name" value="PCFS4-like"/>
</dbReference>
<feature type="compositionally biased region" description="Polar residues" evidence="1">
    <location>
        <begin position="423"/>
        <end position="440"/>
    </location>
</feature>
<dbReference type="InterPro" id="IPR045154">
    <property type="entry name" value="PCF11-like"/>
</dbReference>
<dbReference type="GO" id="GO:0003729">
    <property type="term" value="F:mRNA binding"/>
    <property type="evidence" value="ECO:0007669"/>
    <property type="project" value="InterPro"/>
</dbReference>